<sequence length="573" mass="64315">MASLNQRGFQHVVILLFIIAFVISSSLGTSLSSKNKERKELKTPETNQTASPPSYPMANANSTADIVTETSSITALPILANTSDSTNSTLTNTTLSTPSPIGLSDTETAGSEAPLEAGEHVAWHTEDLLVPAPKSVHLLAQLMALSMSQIDTAFRGSSQRSQSVSIQYNKSFRTTMQQISQKLNNALSQASTNSETIVTSLLNAPEKLEEAFNYLKKFKNSSRNANFLVLPLKSLKDTTDQTINLSNQVVSQISGLVRLADEIMQTVDSSKTEKAQQREAVLAKLQSTQTDKHIIENETFVIEKEIEQLKREVRLHKMDVEIAIEDLKNLRSKANDESRCYWSFNQKEGLDLYYCPYRPQSSKIREADKSKEEPQKLFESAMKRLSEKEKLARDRREKDNKLLITMKKLFADKGQLADDIQLLEKSRTLFTGLVGNFTMLEKSWTTFAGICKDIQEGAAKSHATVVETIENPSSWNNTLSDELAEQLKDTQENLSLLKTIVQSYLEGYARHIVEMVAEAEQMMTKRGQPQELERRLLRKCELASRGLQSFIQSNSQLHEADSQITQKIKIIIR</sequence>
<keyword evidence="3" id="KW-0732">Signal</keyword>
<gene>
    <name evidence="4" type="ORF">DAPPUDRAFT_300203</name>
</gene>
<evidence type="ECO:0000256" key="3">
    <source>
        <dbReference type="SAM" id="SignalP"/>
    </source>
</evidence>
<organism evidence="4 5">
    <name type="scientific">Daphnia pulex</name>
    <name type="common">Water flea</name>
    <dbReference type="NCBI Taxonomy" id="6669"/>
    <lineage>
        <taxon>Eukaryota</taxon>
        <taxon>Metazoa</taxon>
        <taxon>Ecdysozoa</taxon>
        <taxon>Arthropoda</taxon>
        <taxon>Crustacea</taxon>
        <taxon>Branchiopoda</taxon>
        <taxon>Diplostraca</taxon>
        <taxon>Cladocera</taxon>
        <taxon>Anomopoda</taxon>
        <taxon>Daphniidae</taxon>
        <taxon>Daphnia</taxon>
    </lineage>
</organism>
<dbReference type="HOGENOM" id="CLU_475897_0_0_1"/>
<feature type="coiled-coil region" evidence="1">
    <location>
        <begin position="306"/>
        <end position="337"/>
    </location>
</feature>
<name>E9G597_DAPPU</name>
<dbReference type="Proteomes" id="UP000000305">
    <property type="component" value="Unassembled WGS sequence"/>
</dbReference>
<feature type="compositionally biased region" description="Basic and acidic residues" evidence="2">
    <location>
        <begin position="34"/>
        <end position="43"/>
    </location>
</feature>
<evidence type="ECO:0000313" key="5">
    <source>
        <dbReference type="Proteomes" id="UP000000305"/>
    </source>
</evidence>
<feature type="chain" id="PRO_5003237168" evidence="3">
    <location>
        <begin position="29"/>
        <end position="573"/>
    </location>
</feature>
<protein>
    <submittedName>
        <fullName evidence="4">Uncharacterized protein</fullName>
    </submittedName>
</protein>
<accession>E9G597</accession>
<dbReference type="AlphaFoldDB" id="E9G597"/>
<evidence type="ECO:0000256" key="1">
    <source>
        <dbReference type="SAM" id="Coils"/>
    </source>
</evidence>
<evidence type="ECO:0000313" key="4">
    <source>
        <dbReference type="EMBL" id="EFX85671.1"/>
    </source>
</evidence>
<dbReference type="InParanoid" id="E9G597"/>
<feature type="region of interest" description="Disordered" evidence="2">
    <location>
        <begin position="32"/>
        <end position="60"/>
    </location>
</feature>
<keyword evidence="1" id="KW-0175">Coiled coil</keyword>
<evidence type="ECO:0000256" key="2">
    <source>
        <dbReference type="SAM" id="MobiDB-lite"/>
    </source>
</evidence>
<feature type="signal peptide" evidence="3">
    <location>
        <begin position="1"/>
        <end position="28"/>
    </location>
</feature>
<feature type="compositionally biased region" description="Low complexity" evidence="2">
    <location>
        <begin position="86"/>
        <end position="100"/>
    </location>
</feature>
<feature type="region of interest" description="Disordered" evidence="2">
    <location>
        <begin position="86"/>
        <end position="114"/>
    </location>
</feature>
<dbReference type="PANTHER" id="PTHR33488:SF2">
    <property type="entry name" value="EARLY ENDOSOME ANTIGEN 1-LIKE"/>
    <property type="match status" value="1"/>
</dbReference>
<dbReference type="KEGG" id="dpx:DAPPUDRAFT_300203"/>
<proteinExistence type="predicted"/>
<reference evidence="4 5" key="1">
    <citation type="journal article" date="2011" name="Science">
        <title>The ecoresponsive genome of Daphnia pulex.</title>
        <authorList>
            <person name="Colbourne J.K."/>
            <person name="Pfrender M.E."/>
            <person name="Gilbert D."/>
            <person name="Thomas W.K."/>
            <person name="Tucker A."/>
            <person name="Oakley T.H."/>
            <person name="Tokishita S."/>
            <person name="Aerts A."/>
            <person name="Arnold G.J."/>
            <person name="Basu M.K."/>
            <person name="Bauer D.J."/>
            <person name="Caceres C.E."/>
            <person name="Carmel L."/>
            <person name="Casola C."/>
            <person name="Choi J.H."/>
            <person name="Detter J.C."/>
            <person name="Dong Q."/>
            <person name="Dusheyko S."/>
            <person name="Eads B.D."/>
            <person name="Frohlich T."/>
            <person name="Geiler-Samerotte K.A."/>
            <person name="Gerlach D."/>
            <person name="Hatcher P."/>
            <person name="Jogdeo S."/>
            <person name="Krijgsveld J."/>
            <person name="Kriventseva E.V."/>
            <person name="Kultz D."/>
            <person name="Laforsch C."/>
            <person name="Lindquist E."/>
            <person name="Lopez J."/>
            <person name="Manak J.R."/>
            <person name="Muller J."/>
            <person name="Pangilinan J."/>
            <person name="Patwardhan R.P."/>
            <person name="Pitluck S."/>
            <person name="Pritham E.J."/>
            <person name="Rechtsteiner A."/>
            <person name="Rho M."/>
            <person name="Rogozin I.B."/>
            <person name="Sakarya O."/>
            <person name="Salamov A."/>
            <person name="Schaack S."/>
            <person name="Shapiro H."/>
            <person name="Shiga Y."/>
            <person name="Skalitzky C."/>
            <person name="Smith Z."/>
            <person name="Souvorov A."/>
            <person name="Sung W."/>
            <person name="Tang Z."/>
            <person name="Tsuchiya D."/>
            <person name="Tu H."/>
            <person name="Vos H."/>
            <person name="Wang M."/>
            <person name="Wolf Y.I."/>
            <person name="Yamagata H."/>
            <person name="Yamada T."/>
            <person name="Ye Y."/>
            <person name="Shaw J.R."/>
            <person name="Andrews J."/>
            <person name="Crease T.J."/>
            <person name="Tang H."/>
            <person name="Lucas S.M."/>
            <person name="Robertson H.M."/>
            <person name="Bork P."/>
            <person name="Koonin E.V."/>
            <person name="Zdobnov E.M."/>
            <person name="Grigoriev I.V."/>
            <person name="Lynch M."/>
            <person name="Boore J.L."/>
        </authorList>
    </citation>
    <scope>NUCLEOTIDE SEQUENCE [LARGE SCALE GENOMIC DNA]</scope>
</reference>
<dbReference type="EMBL" id="GL732532">
    <property type="protein sequence ID" value="EFX85671.1"/>
    <property type="molecule type" value="Genomic_DNA"/>
</dbReference>
<keyword evidence="5" id="KW-1185">Reference proteome</keyword>
<dbReference type="PANTHER" id="PTHR33488">
    <property type="entry name" value="ZGC:162509"/>
    <property type="match status" value="1"/>
</dbReference>